<feature type="region of interest" description="Disordered" evidence="1">
    <location>
        <begin position="1"/>
        <end position="30"/>
    </location>
</feature>
<accession>A0ABQ5Q6E5</accession>
<evidence type="ECO:0000256" key="1">
    <source>
        <dbReference type="SAM" id="MobiDB-lite"/>
    </source>
</evidence>
<evidence type="ECO:0000313" key="2">
    <source>
        <dbReference type="EMBL" id="GLH69990.1"/>
    </source>
</evidence>
<feature type="compositionally biased region" description="Basic and acidic residues" evidence="1">
    <location>
        <begin position="21"/>
        <end position="30"/>
    </location>
</feature>
<gene>
    <name evidence="2" type="ORF">GETHPA_15230</name>
</gene>
<evidence type="ECO:0000313" key="3">
    <source>
        <dbReference type="Proteomes" id="UP001165089"/>
    </source>
</evidence>
<feature type="compositionally biased region" description="Basic and acidic residues" evidence="1">
    <location>
        <begin position="1"/>
        <end position="14"/>
    </location>
</feature>
<dbReference type="EMBL" id="BSDD01000002">
    <property type="protein sequence ID" value="GLH69990.1"/>
    <property type="molecule type" value="Genomic_DNA"/>
</dbReference>
<name>A0ABQ5Q6E5_9BACT</name>
<dbReference type="Proteomes" id="UP001165089">
    <property type="component" value="Unassembled WGS sequence"/>
</dbReference>
<protein>
    <submittedName>
        <fullName evidence="2">Uncharacterized protein</fullName>
    </submittedName>
</protein>
<proteinExistence type="predicted"/>
<sequence>MEHIHIKGAREHNRGSISASERSERVGVRD</sequence>
<reference evidence="2 3" key="1">
    <citation type="journal article" date="2023" name="Antonie Van Leeuwenhoek">
        <title>Mesoterricola silvestris gen. nov., sp. nov., Mesoterricola sediminis sp. nov., Geothrix oryzae sp. nov., Geothrix edaphica sp. nov., Geothrix rubra sp. nov., and Geothrix limicola sp. nov., six novel members of Acidobacteriota isolated from soils.</title>
        <authorList>
            <person name="Itoh H."/>
            <person name="Sugisawa Y."/>
            <person name="Mise K."/>
            <person name="Xu Z."/>
            <person name="Kuniyasu M."/>
            <person name="Ushijima N."/>
            <person name="Kawano K."/>
            <person name="Kobayashi E."/>
            <person name="Shiratori Y."/>
            <person name="Masuda Y."/>
            <person name="Senoo K."/>
        </authorList>
    </citation>
    <scope>NUCLEOTIDE SEQUENCE [LARGE SCALE GENOMIC DNA]</scope>
    <source>
        <strain evidence="2 3">Red803</strain>
    </source>
</reference>
<comment type="caution">
    <text evidence="2">The sequence shown here is derived from an EMBL/GenBank/DDBJ whole genome shotgun (WGS) entry which is preliminary data.</text>
</comment>
<keyword evidence="3" id="KW-1185">Reference proteome</keyword>
<organism evidence="2 3">
    <name type="scientific">Geothrix rubra</name>
    <dbReference type="NCBI Taxonomy" id="2927977"/>
    <lineage>
        <taxon>Bacteria</taxon>
        <taxon>Pseudomonadati</taxon>
        <taxon>Acidobacteriota</taxon>
        <taxon>Holophagae</taxon>
        <taxon>Holophagales</taxon>
        <taxon>Holophagaceae</taxon>
        <taxon>Geothrix</taxon>
    </lineage>
</organism>